<dbReference type="Pfam" id="PF00067">
    <property type="entry name" value="p450"/>
    <property type="match status" value="1"/>
</dbReference>
<keyword evidence="7" id="KW-0812">Transmembrane</keyword>
<proteinExistence type="inferred from homology"/>
<comment type="cofactor">
    <cofactor evidence="1 5">
        <name>heme</name>
        <dbReference type="ChEBI" id="CHEBI:30413"/>
    </cofactor>
</comment>
<keyword evidence="7" id="KW-1133">Transmembrane helix</keyword>
<evidence type="ECO:0008006" key="10">
    <source>
        <dbReference type="Google" id="ProtNLM"/>
    </source>
</evidence>
<dbReference type="GO" id="GO:0016705">
    <property type="term" value="F:oxidoreductase activity, acting on paired donors, with incorporation or reduction of molecular oxygen"/>
    <property type="evidence" value="ECO:0007669"/>
    <property type="project" value="InterPro"/>
</dbReference>
<dbReference type="HOGENOM" id="CLU_001570_14_0_1"/>
<dbReference type="InterPro" id="IPR036396">
    <property type="entry name" value="Cyt_P450_sf"/>
</dbReference>
<evidence type="ECO:0000256" key="4">
    <source>
        <dbReference type="ARBA" id="ARBA00023004"/>
    </source>
</evidence>
<evidence type="ECO:0000256" key="5">
    <source>
        <dbReference type="PIRSR" id="PIRSR602401-1"/>
    </source>
</evidence>
<name>A0A0D2AW51_9EURO</name>
<dbReference type="InterPro" id="IPR050121">
    <property type="entry name" value="Cytochrome_P450_monoxygenase"/>
</dbReference>
<protein>
    <recommendedName>
        <fullName evidence="10">Cytochrome P450</fullName>
    </recommendedName>
</protein>
<dbReference type="InterPro" id="IPR001128">
    <property type="entry name" value="Cyt_P450"/>
</dbReference>
<evidence type="ECO:0000256" key="1">
    <source>
        <dbReference type="ARBA" id="ARBA00001971"/>
    </source>
</evidence>
<keyword evidence="2 5" id="KW-0479">Metal-binding</keyword>
<keyword evidence="3 6" id="KW-0560">Oxidoreductase</keyword>
<evidence type="ECO:0000256" key="6">
    <source>
        <dbReference type="RuleBase" id="RU000461"/>
    </source>
</evidence>
<dbReference type="PRINTS" id="PR00463">
    <property type="entry name" value="EP450I"/>
</dbReference>
<dbReference type="RefSeq" id="XP_016230921.1">
    <property type="nucleotide sequence ID" value="XM_016385977.1"/>
</dbReference>
<dbReference type="Gene3D" id="1.10.630.10">
    <property type="entry name" value="Cytochrome P450"/>
    <property type="match status" value="1"/>
</dbReference>
<evidence type="ECO:0000256" key="7">
    <source>
        <dbReference type="SAM" id="Phobius"/>
    </source>
</evidence>
<dbReference type="InterPro" id="IPR017972">
    <property type="entry name" value="Cyt_P450_CS"/>
</dbReference>
<dbReference type="GO" id="GO:0005506">
    <property type="term" value="F:iron ion binding"/>
    <property type="evidence" value="ECO:0007669"/>
    <property type="project" value="InterPro"/>
</dbReference>
<dbReference type="EMBL" id="KN847500">
    <property type="protein sequence ID" value="KIW10705.1"/>
    <property type="molecule type" value="Genomic_DNA"/>
</dbReference>
<gene>
    <name evidence="8" type="ORF">PV08_11669</name>
</gene>
<dbReference type="OrthoDB" id="1470350at2759"/>
<reference evidence="8 9" key="1">
    <citation type="submission" date="2015-01" db="EMBL/GenBank/DDBJ databases">
        <title>The Genome Sequence of Exophiala spinifera CBS89968.</title>
        <authorList>
            <consortium name="The Broad Institute Genomics Platform"/>
            <person name="Cuomo C."/>
            <person name="de Hoog S."/>
            <person name="Gorbushina A."/>
            <person name="Stielow B."/>
            <person name="Teixiera M."/>
            <person name="Abouelleil A."/>
            <person name="Chapman S.B."/>
            <person name="Priest M."/>
            <person name="Young S.K."/>
            <person name="Wortman J."/>
            <person name="Nusbaum C."/>
            <person name="Birren B."/>
        </authorList>
    </citation>
    <scope>NUCLEOTIDE SEQUENCE [LARGE SCALE GENOMIC DNA]</scope>
    <source>
        <strain evidence="8 9">CBS 89968</strain>
    </source>
</reference>
<dbReference type="GeneID" id="27338752"/>
<dbReference type="PANTHER" id="PTHR24305:SF103">
    <property type="entry name" value="P450, PUTATIVE (EUROFUNG)-RELATED"/>
    <property type="match status" value="1"/>
</dbReference>
<keyword evidence="5 6" id="KW-0349">Heme</keyword>
<keyword evidence="6" id="KW-0503">Monooxygenase</keyword>
<dbReference type="PROSITE" id="PS00086">
    <property type="entry name" value="CYTOCHROME_P450"/>
    <property type="match status" value="1"/>
</dbReference>
<dbReference type="VEuPathDB" id="FungiDB:PV08_11669"/>
<evidence type="ECO:0000256" key="3">
    <source>
        <dbReference type="ARBA" id="ARBA00023002"/>
    </source>
</evidence>
<feature type="transmembrane region" description="Helical" evidence="7">
    <location>
        <begin position="6"/>
        <end position="27"/>
    </location>
</feature>
<keyword evidence="9" id="KW-1185">Reference proteome</keyword>
<accession>A0A0D2AW51</accession>
<dbReference type="SUPFAM" id="SSF48264">
    <property type="entry name" value="Cytochrome P450"/>
    <property type="match status" value="1"/>
</dbReference>
<organism evidence="8 9">
    <name type="scientific">Exophiala spinifera</name>
    <dbReference type="NCBI Taxonomy" id="91928"/>
    <lineage>
        <taxon>Eukaryota</taxon>
        <taxon>Fungi</taxon>
        <taxon>Dikarya</taxon>
        <taxon>Ascomycota</taxon>
        <taxon>Pezizomycotina</taxon>
        <taxon>Eurotiomycetes</taxon>
        <taxon>Chaetothyriomycetidae</taxon>
        <taxon>Chaetothyriales</taxon>
        <taxon>Herpotrichiellaceae</taxon>
        <taxon>Exophiala</taxon>
    </lineage>
</organism>
<dbReference type="AlphaFoldDB" id="A0A0D2AW51"/>
<sequence>MGIAIVSLSTPTLIVGLLFSLVLYIVYQRYWHPLARYPGPFLASLTNLWEAWYWIPGQTPYRLAKLHAEYGPFVRYGPNKISTVSTEAIQAIYIKGAKNLVKTNWYTPFGHPQFPNVFNERDPEAHAVRRRLLLKTFSPQIVETYEPIIKVHVNRLREHIGTHCDRPQTLNLSKAIYACVCDIIGDLFLSHDYNVQHSGELHRFADDHSMSMLASVSGAWPLVQPFLNLIVLLLPHPRTWKLERWRNTLSYINEVRDRIYQRLKQSSDGQPKRRKDALLRLLETVYYPTEKSEETMSMDQLVAEVFAFLVAGIHPPSASLNVLFWHLLHNPKVMKGVAQEIDEHLLTVSSFEEGFTSAQVDACLPFLKACMKESFRLTPVFSQPLPRYVVDREGLRVGNEVLPQGASLKTSVAVCNHAFHHASGVWGIDSVEFKPSRWQDRHTDALDTNKYLMHFSAGSRQCIGKALALTIMNMVASAILAEFDFELADPTEQGRAENGSFVGKLPAQYSVGISDLTQSVLVNVTKRTQHSDSGRN</sequence>
<keyword evidence="7" id="KW-0472">Membrane</keyword>
<dbReference type="PANTHER" id="PTHR24305">
    <property type="entry name" value="CYTOCHROME P450"/>
    <property type="match status" value="1"/>
</dbReference>
<evidence type="ECO:0000313" key="9">
    <source>
        <dbReference type="Proteomes" id="UP000053328"/>
    </source>
</evidence>
<dbReference type="STRING" id="91928.A0A0D2AW51"/>
<evidence type="ECO:0000313" key="8">
    <source>
        <dbReference type="EMBL" id="KIW10705.1"/>
    </source>
</evidence>
<keyword evidence="4 5" id="KW-0408">Iron</keyword>
<dbReference type="GO" id="GO:0004497">
    <property type="term" value="F:monooxygenase activity"/>
    <property type="evidence" value="ECO:0007669"/>
    <property type="project" value="UniProtKB-KW"/>
</dbReference>
<dbReference type="GO" id="GO:0020037">
    <property type="term" value="F:heme binding"/>
    <property type="evidence" value="ECO:0007669"/>
    <property type="project" value="InterPro"/>
</dbReference>
<feature type="binding site" description="axial binding residue" evidence="5">
    <location>
        <position position="462"/>
    </location>
    <ligand>
        <name>heme</name>
        <dbReference type="ChEBI" id="CHEBI:30413"/>
    </ligand>
    <ligandPart>
        <name>Fe</name>
        <dbReference type="ChEBI" id="CHEBI:18248"/>
    </ligandPart>
</feature>
<evidence type="ECO:0000256" key="2">
    <source>
        <dbReference type="ARBA" id="ARBA00022723"/>
    </source>
</evidence>
<dbReference type="Proteomes" id="UP000053328">
    <property type="component" value="Unassembled WGS sequence"/>
</dbReference>
<comment type="similarity">
    <text evidence="6">Belongs to the cytochrome P450 family.</text>
</comment>
<dbReference type="InterPro" id="IPR002401">
    <property type="entry name" value="Cyt_P450_E_grp-I"/>
</dbReference>